<evidence type="ECO:0000256" key="3">
    <source>
        <dbReference type="ARBA" id="ARBA00022448"/>
    </source>
</evidence>
<feature type="transmembrane region" description="Helical" evidence="8">
    <location>
        <begin position="250"/>
        <end position="270"/>
    </location>
</feature>
<keyword evidence="7 8" id="KW-0472">Membrane</keyword>
<evidence type="ECO:0000259" key="9">
    <source>
        <dbReference type="PROSITE" id="PS50928"/>
    </source>
</evidence>
<proteinExistence type="inferred from homology"/>
<dbReference type="RefSeq" id="WP_078687154.1">
    <property type="nucleotide sequence ID" value="NZ_FNWT01000002.1"/>
</dbReference>
<keyword evidence="5 8" id="KW-0812">Transmembrane</keyword>
<dbReference type="EMBL" id="FNWT01000002">
    <property type="protein sequence ID" value="SEH45126.1"/>
    <property type="molecule type" value="Genomic_DNA"/>
</dbReference>
<dbReference type="Pfam" id="PF00528">
    <property type="entry name" value="BPD_transp_1"/>
    <property type="match status" value="1"/>
</dbReference>
<reference evidence="10 11" key="1">
    <citation type="submission" date="2016-10" db="EMBL/GenBank/DDBJ databases">
        <authorList>
            <person name="Varghese N."/>
            <person name="Submissions S."/>
        </authorList>
    </citation>
    <scope>NUCLEOTIDE SEQUENCE [LARGE SCALE GENOMIC DNA]</scope>
    <source>
        <strain evidence="10 11">WCP15</strain>
    </source>
</reference>
<feature type="transmembrane region" description="Helical" evidence="8">
    <location>
        <begin position="151"/>
        <end position="170"/>
    </location>
</feature>
<feature type="transmembrane region" description="Helical" evidence="8">
    <location>
        <begin position="206"/>
        <end position="225"/>
    </location>
</feature>
<dbReference type="SUPFAM" id="SSF161098">
    <property type="entry name" value="MetI-like"/>
    <property type="match status" value="1"/>
</dbReference>
<accession>A0A1H6IBH0</accession>
<evidence type="ECO:0000256" key="5">
    <source>
        <dbReference type="ARBA" id="ARBA00022692"/>
    </source>
</evidence>
<dbReference type="CDD" id="cd06261">
    <property type="entry name" value="TM_PBP2"/>
    <property type="match status" value="1"/>
</dbReference>
<keyword evidence="3 8" id="KW-0813">Transport</keyword>
<name>A0A1H6IBH0_9ACTN</name>
<comment type="subcellular location">
    <subcellularLocation>
        <location evidence="1 8">Cell membrane</location>
        <topology evidence="1 8">Multi-pass membrane protein</topology>
    </subcellularLocation>
</comment>
<feature type="transmembrane region" description="Helical" evidence="8">
    <location>
        <begin position="99"/>
        <end position="119"/>
    </location>
</feature>
<dbReference type="PANTHER" id="PTHR42929:SF1">
    <property type="entry name" value="INNER MEMBRANE ABC TRANSPORTER PERMEASE PROTEIN YDCU-RELATED"/>
    <property type="match status" value="1"/>
</dbReference>
<evidence type="ECO:0000256" key="8">
    <source>
        <dbReference type="RuleBase" id="RU363032"/>
    </source>
</evidence>
<dbReference type="Gene3D" id="1.10.3720.10">
    <property type="entry name" value="MetI-like"/>
    <property type="match status" value="1"/>
</dbReference>
<evidence type="ECO:0000256" key="7">
    <source>
        <dbReference type="ARBA" id="ARBA00023136"/>
    </source>
</evidence>
<dbReference type="InterPro" id="IPR035906">
    <property type="entry name" value="MetI-like_sf"/>
</dbReference>
<feature type="transmembrane region" description="Helical" evidence="8">
    <location>
        <begin position="12"/>
        <end position="35"/>
    </location>
</feature>
<dbReference type="PANTHER" id="PTHR42929">
    <property type="entry name" value="INNER MEMBRANE ABC TRANSPORTER PERMEASE PROTEIN YDCU-RELATED-RELATED"/>
    <property type="match status" value="1"/>
</dbReference>
<dbReference type="InterPro" id="IPR000515">
    <property type="entry name" value="MetI-like"/>
</dbReference>
<dbReference type="PROSITE" id="PS50928">
    <property type="entry name" value="ABC_TM1"/>
    <property type="match status" value="1"/>
</dbReference>
<sequence length="283" mass="30820">MSAGQRGRALGIAPAFAWYVLLLLVPLAYIVLVSFCTPQSGWGFSLSFTLQNYQRLFEPAYLQVFGQSFVVATLATALTLLIGYPFAYFLTRIDHRWRLLALVAVELPFFVSSVIRIYGWDILLQSRGVINAALLAIGATREPLQLLYTDGAVLMGTIYTLLPLMVLPLYNSIEKIDGSLLEASRDLGASAWQAFLDVTVRNSTPGIVSGCLMVFVPSVGLFYVSDMLGGSQTVLLGNLVKSQFVESHDWPFGAALAVVMTVATIGLVALGKRLSKSDQIEVI</sequence>
<keyword evidence="6 8" id="KW-1133">Transmembrane helix</keyword>
<evidence type="ECO:0000256" key="6">
    <source>
        <dbReference type="ARBA" id="ARBA00022989"/>
    </source>
</evidence>
<feature type="transmembrane region" description="Helical" evidence="8">
    <location>
        <begin position="64"/>
        <end position="87"/>
    </location>
</feature>
<feature type="domain" description="ABC transmembrane type-1" evidence="9">
    <location>
        <begin position="65"/>
        <end position="271"/>
    </location>
</feature>
<evidence type="ECO:0000313" key="10">
    <source>
        <dbReference type="EMBL" id="SEH45126.1"/>
    </source>
</evidence>
<organism evidence="10 11">
    <name type="scientific">Parafannyhessea umbonata</name>
    <dbReference type="NCBI Taxonomy" id="604330"/>
    <lineage>
        <taxon>Bacteria</taxon>
        <taxon>Bacillati</taxon>
        <taxon>Actinomycetota</taxon>
        <taxon>Coriobacteriia</taxon>
        <taxon>Coriobacteriales</taxon>
        <taxon>Atopobiaceae</taxon>
        <taxon>Parafannyhessea</taxon>
    </lineage>
</organism>
<keyword evidence="11" id="KW-1185">Reference proteome</keyword>
<evidence type="ECO:0000256" key="2">
    <source>
        <dbReference type="ARBA" id="ARBA00007069"/>
    </source>
</evidence>
<evidence type="ECO:0000256" key="4">
    <source>
        <dbReference type="ARBA" id="ARBA00022475"/>
    </source>
</evidence>
<protein>
    <submittedName>
        <fullName evidence="10">Spermidine/putrescine transport system permease protein</fullName>
    </submittedName>
</protein>
<evidence type="ECO:0000313" key="11">
    <source>
        <dbReference type="Proteomes" id="UP000199135"/>
    </source>
</evidence>
<comment type="similarity">
    <text evidence="2">Belongs to the binding-protein-dependent transport system permease family. CysTW subfamily.</text>
</comment>
<comment type="caution">
    <text evidence="10">The sequence shown here is derived from an EMBL/GenBank/DDBJ whole genome shotgun (WGS) entry which is preliminary data.</text>
</comment>
<dbReference type="Proteomes" id="UP000199135">
    <property type="component" value="Unassembled WGS sequence"/>
</dbReference>
<evidence type="ECO:0000256" key="1">
    <source>
        <dbReference type="ARBA" id="ARBA00004651"/>
    </source>
</evidence>
<keyword evidence="4" id="KW-1003">Cell membrane</keyword>
<gene>
    <name evidence="10" type="ORF">SAMN05216447_102284</name>
</gene>